<proteinExistence type="predicted"/>
<evidence type="ECO:0000256" key="2">
    <source>
        <dbReference type="SAM" id="MobiDB-lite"/>
    </source>
</evidence>
<evidence type="ECO:0000256" key="3">
    <source>
        <dbReference type="SAM" id="SignalP"/>
    </source>
</evidence>
<dbReference type="AlphaFoldDB" id="A0A346Y5J9"/>
<name>A0A346Y5J9_9ACTN</name>
<accession>A0A346Y5J9</accession>
<feature type="compositionally biased region" description="Acidic residues" evidence="2">
    <location>
        <begin position="58"/>
        <end position="67"/>
    </location>
</feature>
<dbReference type="InterPro" id="IPR028994">
    <property type="entry name" value="Integrin_alpha_N"/>
</dbReference>
<evidence type="ECO:0000256" key="1">
    <source>
        <dbReference type="ARBA" id="ARBA00022729"/>
    </source>
</evidence>
<dbReference type="InterPro" id="IPR013517">
    <property type="entry name" value="FG-GAP"/>
</dbReference>
<dbReference type="InterPro" id="IPR011519">
    <property type="entry name" value="UnbV_ASPIC"/>
</dbReference>
<dbReference type="PANTHER" id="PTHR16026">
    <property type="entry name" value="CARTILAGE ACIDIC PROTEIN 1"/>
    <property type="match status" value="1"/>
</dbReference>
<dbReference type="InterPro" id="IPR027039">
    <property type="entry name" value="Crtac1"/>
</dbReference>
<dbReference type="Pfam" id="PF07593">
    <property type="entry name" value="UnbV_ASPIC"/>
    <property type="match status" value="1"/>
</dbReference>
<dbReference type="Proteomes" id="UP000264006">
    <property type="component" value="Chromosome"/>
</dbReference>
<sequence>MTLSMRSWMLVFVVLALVAAACGGDDDPDGGASEDAATESAEDDAGEEPADDPSPGEGSDDGDDAAMGDEGRAPTLEALEGEPVSMGDAGNGGLRPAGDTADAEGSVTFTDVAGDPAMGLTYARQPAPRYAQALELWQAATPETPATMMESALWPARPQGTPGVALLDVDNDGDLDIYVTNAAGTANSLFVNQLADSGTMSFVDNAVAAGADLTAEEGHGVCAGDVEDDGDTDIFVTSHGFPNRLLRNNGDGTFAVSPGTPQAPSLGGSSCAMGDVNGDGLLDIAVGHAWDFSNALALVAIPFEQNLPNELLVQQADGTFVDEAGARGMLDLAGVPDGAATITWGLTMVDFDADGDLDIIQADDQGALPSNKYDGVDRGYLQVLTNDGTGTFTAIDAGTLTAGTWMGVSVADFDCNQTLDVFGSNFGDYGIPALGEPYELGDYATRWLLGDGGGKFDDPGIGDLGTTHFAWGGVSEDFDNDGDPDLVFQGGLDLSLFVELSNPGTYLVNEGCTADFALQQGAFDVNHQAREVTGTAAGDLDGDGFVDVVTVANYVVPDEYPVFPLMTEYGLDTDGTGFFTSRFTPTEEGTFVYNGVEFAPGTLTVEINSGNGNAGLSVDAVGSAGITAGARTSSTGIGAIVTVIGADGTTFTKPVMGGTGYLSSDSPTIHAGLGNGSTATVEILWPGGTRNRYYDVAAGSFVAPEIPCSYDNTEKSVTEYTSCVSGALADLADAGVIDDATSDRLLEDALRAREEG</sequence>
<organism evidence="5 6">
    <name type="scientific">Euzebya pacifica</name>
    <dbReference type="NCBI Taxonomy" id="1608957"/>
    <lineage>
        <taxon>Bacteria</taxon>
        <taxon>Bacillati</taxon>
        <taxon>Actinomycetota</taxon>
        <taxon>Nitriliruptoria</taxon>
        <taxon>Euzebyales</taxon>
    </lineage>
</organism>
<keyword evidence="1 3" id="KW-0732">Signal</keyword>
<gene>
    <name evidence="5" type="ORF">DVS28_a5090</name>
</gene>
<dbReference type="Pfam" id="PF13517">
    <property type="entry name" value="FG-GAP_3"/>
    <property type="match status" value="1"/>
</dbReference>
<dbReference type="EMBL" id="CP031165">
    <property type="protein sequence ID" value="AXV09746.1"/>
    <property type="molecule type" value="Genomic_DNA"/>
</dbReference>
<dbReference type="KEGG" id="euz:DVS28_a5090"/>
<evidence type="ECO:0000313" key="5">
    <source>
        <dbReference type="EMBL" id="AXV09746.1"/>
    </source>
</evidence>
<feature type="chain" id="PRO_5039595659" description="ASPIC/UnbV domain-containing protein" evidence="3">
    <location>
        <begin position="24"/>
        <end position="756"/>
    </location>
</feature>
<evidence type="ECO:0000313" key="6">
    <source>
        <dbReference type="Proteomes" id="UP000264006"/>
    </source>
</evidence>
<feature type="region of interest" description="Disordered" evidence="2">
    <location>
        <begin position="24"/>
        <end position="103"/>
    </location>
</feature>
<dbReference type="PANTHER" id="PTHR16026:SF0">
    <property type="entry name" value="CARTILAGE ACIDIC PROTEIN 1"/>
    <property type="match status" value="1"/>
</dbReference>
<dbReference type="PROSITE" id="PS51257">
    <property type="entry name" value="PROKAR_LIPOPROTEIN"/>
    <property type="match status" value="1"/>
</dbReference>
<protein>
    <recommendedName>
        <fullName evidence="4">ASPIC/UnbV domain-containing protein</fullName>
    </recommendedName>
</protein>
<feature type="compositionally biased region" description="Acidic residues" evidence="2">
    <location>
        <begin position="36"/>
        <end position="51"/>
    </location>
</feature>
<evidence type="ECO:0000259" key="4">
    <source>
        <dbReference type="Pfam" id="PF07593"/>
    </source>
</evidence>
<feature type="signal peptide" evidence="3">
    <location>
        <begin position="1"/>
        <end position="23"/>
    </location>
</feature>
<dbReference type="Gene3D" id="2.130.10.130">
    <property type="entry name" value="Integrin alpha, N-terminal"/>
    <property type="match status" value="1"/>
</dbReference>
<dbReference type="RefSeq" id="WP_114593880.1">
    <property type="nucleotide sequence ID" value="NZ_CP031165.1"/>
</dbReference>
<dbReference type="OrthoDB" id="877328at2"/>
<keyword evidence="6" id="KW-1185">Reference proteome</keyword>
<feature type="domain" description="ASPIC/UnbV" evidence="4">
    <location>
        <begin position="636"/>
        <end position="700"/>
    </location>
</feature>
<reference evidence="5 6" key="1">
    <citation type="submission" date="2018-09" db="EMBL/GenBank/DDBJ databases">
        <title>Complete genome sequence of Euzebya sp. DY32-46 isolated from seawater of Pacific Ocean.</title>
        <authorList>
            <person name="Xu L."/>
            <person name="Wu Y.-H."/>
            <person name="Xu X.-W."/>
        </authorList>
    </citation>
    <scope>NUCLEOTIDE SEQUENCE [LARGE SCALE GENOMIC DNA]</scope>
    <source>
        <strain evidence="5 6">DY32-46</strain>
    </source>
</reference>
<dbReference type="SUPFAM" id="SSF69318">
    <property type="entry name" value="Integrin alpha N-terminal domain"/>
    <property type="match status" value="1"/>
</dbReference>